<evidence type="ECO:0000313" key="1">
    <source>
        <dbReference type="EMBL" id="CAD8867114.1"/>
    </source>
</evidence>
<organism evidence="1">
    <name type="scientific">Noctiluca scintillans</name>
    <name type="common">Sea sparkle</name>
    <name type="synonym">Red tide dinoflagellate</name>
    <dbReference type="NCBI Taxonomy" id="2966"/>
    <lineage>
        <taxon>Eukaryota</taxon>
        <taxon>Sar</taxon>
        <taxon>Alveolata</taxon>
        <taxon>Dinophyceae</taxon>
        <taxon>Noctilucales</taxon>
        <taxon>Noctilucaceae</taxon>
        <taxon>Noctiluca</taxon>
    </lineage>
</organism>
<protein>
    <submittedName>
        <fullName evidence="1">Uncharacterized protein</fullName>
    </submittedName>
</protein>
<gene>
    <name evidence="1" type="ORF">NSCI0253_LOCUS41469</name>
</gene>
<sequence length="335" mass="34970">MNPTMSPTMSPTPMSPTLNSTMVNSTMRTTLNETMNSKMNTTMNSSMSTTVNSAISTAVISTNRKTLNSTMNTTMISTMSTTMHSTMNTTKSSTTMNTTVNSTMTTTLNSSMTSTVSSTMTTTLNSMDSKTVNSTMTGATTAMSSTSTTVVATTVSGTLNVTATAEGKEIMCLEDELAVDGLTWLALTTALAGSGVSMTDAVGPLTCSGSFDLEFTASFSESTDAVDFSSAVGETASTWVTEFENEAASLLNVTVSAELNQLSVVVGKMNPASTTNSTTQALATRTTSALNVSESLDVPIMHLHLEGISGAKMPFMSILVFLDVLLNMRSSIGIS</sequence>
<dbReference type="EMBL" id="HBFQ01058535">
    <property type="protein sequence ID" value="CAD8867114.1"/>
    <property type="molecule type" value="Transcribed_RNA"/>
</dbReference>
<dbReference type="AlphaFoldDB" id="A0A7S1FHZ8"/>
<accession>A0A7S1FHZ8</accession>
<reference evidence="1" key="1">
    <citation type="submission" date="2021-01" db="EMBL/GenBank/DDBJ databases">
        <authorList>
            <person name="Corre E."/>
            <person name="Pelletier E."/>
            <person name="Niang G."/>
            <person name="Scheremetjew M."/>
            <person name="Finn R."/>
            <person name="Kale V."/>
            <person name="Holt S."/>
            <person name="Cochrane G."/>
            <person name="Meng A."/>
            <person name="Brown T."/>
            <person name="Cohen L."/>
        </authorList>
    </citation>
    <scope>NUCLEOTIDE SEQUENCE</scope>
</reference>
<name>A0A7S1FHZ8_NOCSC</name>
<proteinExistence type="predicted"/>